<keyword evidence="2" id="KW-1133">Transmembrane helix</keyword>
<evidence type="ECO:0000256" key="1">
    <source>
        <dbReference type="SAM" id="MobiDB-lite"/>
    </source>
</evidence>
<dbReference type="AlphaFoldDB" id="A0A914W7D6"/>
<evidence type="ECO:0000313" key="3">
    <source>
        <dbReference type="Proteomes" id="UP000887566"/>
    </source>
</evidence>
<name>A0A914W7D6_9BILA</name>
<dbReference type="Proteomes" id="UP000887566">
    <property type="component" value="Unplaced"/>
</dbReference>
<feature type="region of interest" description="Disordered" evidence="1">
    <location>
        <begin position="41"/>
        <end position="65"/>
    </location>
</feature>
<feature type="transmembrane region" description="Helical" evidence="2">
    <location>
        <begin position="74"/>
        <end position="96"/>
    </location>
</feature>
<keyword evidence="2" id="KW-0812">Transmembrane</keyword>
<evidence type="ECO:0000256" key="2">
    <source>
        <dbReference type="SAM" id="Phobius"/>
    </source>
</evidence>
<evidence type="ECO:0000313" key="4">
    <source>
        <dbReference type="WBParaSite" id="PSAMB.scaffold3374size18537.g21242.t1"/>
    </source>
</evidence>
<reference evidence="4" key="1">
    <citation type="submission" date="2022-11" db="UniProtKB">
        <authorList>
            <consortium name="WormBaseParasite"/>
        </authorList>
    </citation>
    <scope>IDENTIFICATION</scope>
</reference>
<keyword evidence="3" id="KW-1185">Reference proteome</keyword>
<feature type="region of interest" description="Disordered" evidence="1">
    <location>
        <begin position="297"/>
        <end position="332"/>
    </location>
</feature>
<dbReference type="InterPro" id="IPR036436">
    <property type="entry name" value="Disintegrin_dom_sf"/>
</dbReference>
<organism evidence="3 4">
    <name type="scientific">Plectus sambesii</name>
    <dbReference type="NCBI Taxonomy" id="2011161"/>
    <lineage>
        <taxon>Eukaryota</taxon>
        <taxon>Metazoa</taxon>
        <taxon>Ecdysozoa</taxon>
        <taxon>Nematoda</taxon>
        <taxon>Chromadorea</taxon>
        <taxon>Plectida</taxon>
        <taxon>Plectina</taxon>
        <taxon>Plectoidea</taxon>
        <taxon>Plectidae</taxon>
        <taxon>Plectus</taxon>
    </lineage>
</organism>
<dbReference type="Gene3D" id="4.10.70.10">
    <property type="entry name" value="Disintegrin domain"/>
    <property type="match status" value="1"/>
</dbReference>
<proteinExistence type="predicted"/>
<dbReference type="WBParaSite" id="PSAMB.scaffold3374size18537.g21242.t1">
    <property type="protein sequence ID" value="PSAMB.scaffold3374size18537.g21242.t1"/>
    <property type="gene ID" value="PSAMB.scaffold3374size18537.g21242"/>
</dbReference>
<protein>
    <submittedName>
        <fullName evidence="4">Uncharacterized protein</fullName>
    </submittedName>
</protein>
<accession>A0A914W7D6</accession>
<keyword evidence="2" id="KW-0472">Membrane</keyword>
<sequence length="346" mass="36834">MCGNGIKEAGEECDCGPEKYCKKWNICNAATCRLSSAPSLGTHPVTSPAPSPRTSPATSPATSPVSGEQIISNFLQYLILILAIMAAIGTGSYLVYNNFILPNKKPQKNQRRTGRIFPSTATAIPSQVKMEPVKTAPAAAFNKVAPIHPVPARPSIAVTQNSASVHGAQLKISTSKNIATKKVAPDCPALHNTDRIMELTVPKTSFLSKPKLPPTEPAQEVVAGKAILPKDKHTSSAQTQPKSCVVLDKNSAAFSMKPNPKVTIGPNLPNAALKPKLPEKAPVGSVLSRFKSSVVKSKPVPAEKPLEQHEAGKWINDVPSEMKKEPPRAPIGKLVKLFETSKGDSK</sequence>
<feature type="compositionally biased region" description="Low complexity" evidence="1">
    <location>
        <begin position="54"/>
        <end position="65"/>
    </location>
</feature>